<name>A0A1E3U8K9_9FIRM</name>
<evidence type="ECO:0000313" key="2">
    <source>
        <dbReference type="EMBL" id="ODR39327.1"/>
    </source>
</evidence>
<gene>
    <name evidence="2" type="ORF">BEI59_33420</name>
</gene>
<sequence length="349" mass="40287">MKICKVSQLKGGEVLARAVLTESYQVLLGEGTRLQPEYINKLQQLGIEEVFVETEDAEKIEILREETETQFKEKVREILEHHTYSHNQELEQLAETADHLISSILKEEELVEQVYDIRERSSDLYEHSISICTLAVLTALKLKMNREMVHDIGVACLLHDLGLRYLTIQYANQPIEELSKDARNEFMKHPVYAYSALKKEKWISDDVKNMILYHHEQMDGSGYPLHARMLTLESRVLNLCEAFDEMICGIGCKRRKVYEAIEELKKYRGIRYDGRILDAFLEFTAVYPAGSFVLTNEGETALIICQNKQSPDRPVLRIVKDKEGNSLTKEVIKDLLVFTDVFIEKAVEK</sequence>
<dbReference type="CDD" id="cd00077">
    <property type="entry name" value="HDc"/>
    <property type="match status" value="1"/>
</dbReference>
<dbReference type="InterPro" id="IPR003607">
    <property type="entry name" value="HD/PDEase_dom"/>
</dbReference>
<dbReference type="Pfam" id="PF13487">
    <property type="entry name" value="HD_5"/>
    <property type="match status" value="1"/>
</dbReference>
<dbReference type="PANTHER" id="PTHR43155:SF2">
    <property type="entry name" value="CYCLIC DI-GMP PHOSPHODIESTERASE PA4108"/>
    <property type="match status" value="1"/>
</dbReference>
<feature type="domain" description="HD-GYP" evidence="1">
    <location>
        <begin position="102"/>
        <end position="296"/>
    </location>
</feature>
<dbReference type="EMBL" id="MEHA01000043">
    <property type="protein sequence ID" value="ODR39327.1"/>
    <property type="molecule type" value="Genomic_DNA"/>
</dbReference>
<organism evidence="2 3">
    <name type="scientific">Eisenbergiella tayi</name>
    <dbReference type="NCBI Taxonomy" id="1432052"/>
    <lineage>
        <taxon>Bacteria</taxon>
        <taxon>Bacillati</taxon>
        <taxon>Bacillota</taxon>
        <taxon>Clostridia</taxon>
        <taxon>Lachnospirales</taxon>
        <taxon>Lachnospiraceae</taxon>
        <taxon>Eisenbergiella</taxon>
    </lineage>
</organism>
<dbReference type="PROSITE" id="PS51832">
    <property type="entry name" value="HD_GYP"/>
    <property type="match status" value="1"/>
</dbReference>
<dbReference type="Gene3D" id="1.10.3210.10">
    <property type="entry name" value="Hypothetical protein af1432"/>
    <property type="match status" value="1"/>
</dbReference>
<evidence type="ECO:0000313" key="3">
    <source>
        <dbReference type="Proteomes" id="UP000094271"/>
    </source>
</evidence>
<dbReference type="InterPro" id="IPR037522">
    <property type="entry name" value="HD_GYP_dom"/>
</dbReference>
<dbReference type="SUPFAM" id="SSF109604">
    <property type="entry name" value="HD-domain/PDEase-like"/>
    <property type="match status" value="1"/>
</dbReference>
<accession>A0A1E3U8K9</accession>
<protein>
    <recommendedName>
        <fullName evidence="1">HD-GYP domain-containing protein</fullName>
    </recommendedName>
</protein>
<dbReference type="RefSeq" id="WP_069432403.1">
    <property type="nucleotide sequence ID" value="NZ_MEHA01000043.1"/>
</dbReference>
<dbReference type="Proteomes" id="UP000094271">
    <property type="component" value="Unassembled WGS sequence"/>
</dbReference>
<reference evidence="2 3" key="1">
    <citation type="submission" date="2016-08" db="EMBL/GenBank/DDBJ databases">
        <authorList>
            <person name="Seilhamer J.J."/>
        </authorList>
    </citation>
    <scope>NUCLEOTIDE SEQUENCE [LARGE SCALE GENOMIC DNA]</scope>
    <source>
        <strain evidence="2 3">NML150140-1</strain>
    </source>
</reference>
<proteinExistence type="predicted"/>
<evidence type="ECO:0000259" key="1">
    <source>
        <dbReference type="PROSITE" id="PS51832"/>
    </source>
</evidence>
<dbReference type="AlphaFoldDB" id="A0A1E3U8K9"/>
<comment type="caution">
    <text evidence="2">The sequence shown here is derived from an EMBL/GenBank/DDBJ whole genome shotgun (WGS) entry which is preliminary data.</text>
</comment>
<dbReference type="PANTHER" id="PTHR43155">
    <property type="entry name" value="CYCLIC DI-GMP PHOSPHODIESTERASE PA4108-RELATED"/>
    <property type="match status" value="1"/>
</dbReference>
<dbReference type="OrthoDB" id="9804747at2"/>